<evidence type="ECO:0000256" key="1">
    <source>
        <dbReference type="SAM" id="SignalP"/>
    </source>
</evidence>
<keyword evidence="1" id="KW-0732">Signal</keyword>
<evidence type="ECO:0008006" key="4">
    <source>
        <dbReference type="Google" id="ProtNLM"/>
    </source>
</evidence>
<dbReference type="AlphaFoldDB" id="A0A0D3GQB3"/>
<evidence type="ECO:0000313" key="2">
    <source>
        <dbReference type="EnsemblPlants" id="OBART07G12390.1"/>
    </source>
</evidence>
<dbReference type="Proteomes" id="UP000026960">
    <property type="component" value="Chromosome 7"/>
</dbReference>
<protein>
    <recommendedName>
        <fullName evidence="4">DUF3778 domain-containing protein</fullName>
    </recommendedName>
</protein>
<reference evidence="2" key="2">
    <citation type="submission" date="2015-03" db="UniProtKB">
        <authorList>
            <consortium name="EnsemblPlants"/>
        </authorList>
    </citation>
    <scope>IDENTIFICATION</scope>
</reference>
<dbReference type="PaxDb" id="65489-OBART07G12390.1"/>
<feature type="chain" id="PRO_5002272732" description="DUF3778 domain-containing protein" evidence="1">
    <location>
        <begin position="17"/>
        <end position="109"/>
    </location>
</feature>
<name>A0A0D3GQB3_9ORYZ</name>
<evidence type="ECO:0000313" key="3">
    <source>
        <dbReference type="Proteomes" id="UP000026960"/>
    </source>
</evidence>
<keyword evidence="3" id="KW-1185">Reference proteome</keyword>
<dbReference type="HOGENOM" id="CLU_181806_0_0_1"/>
<feature type="signal peptide" evidence="1">
    <location>
        <begin position="1"/>
        <end position="16"/>
    </location>
</feature>
<dbReference type="Gramene" id="OBART07G12390.1">
    <property type="protein sequence ID" value="OBART07G12390.1"/>
    <property type="gene ID" value="OBART07G12390"/>
</dbReference>
<reference evidence="2" key="1">
    <citation type="journal article" date="2009" name="Rice">
        <title>De Novo Next Generation Sequencing of Plant Genomes.</title>
        <authorList>
            <person name="Rounsley S."/>
            <person name="Marri P.R."/>
            <person name="Yu Y."/>
            <person name="He R."/>
            <person name="Sisneros N."/>
            <person name="Goicoechea J.L."/>
            <person name="Lee S.J."/>
            <person name="Angelova A."/>
            <person name="Kudrna D."/>
            <person name="Luo M."/>
            <person name="Affourtit J."/>
            <person name="Desany B."/>
            <person name="Knight J."/>
            <person name="Niazi F."/>
            <person name="Egholm M."/>
            <person name="Wing R.A."/>
        </authorList>
    </citation>
    <scope>NUCLEOTIDE SEQUENCE [LARGE SCALE GENOMIC DNA]</scope>
    <source>
        <strain evidence="2">cv. IRGC 105608</strain>
    </source>
</reference>
<organism evidence="2">
    <name type="scientific">Oryza barthii</name>
    <dbReference type="NCBI Taxonomy" id="65489"/>
    <lineage>
        <taxon>Eukaryota</taxon>
        <taxon>Viridiplantae</taxon>
        <taxon>Streptophyta</taxon>
        <taxon>Embryophyta</taxon>
        <taxon>Tracheophyta</taxon>
        <taxon>Spermatophyta</taxon>
        <taxon>Magnoliopsida</taxon>
        <taxon>Liliopsida</taxon>
        <taxon>Poales</taxon>
        <taxon>Poaceae</taxon>
        <taxon>BOP clade</taxon>
        <taxon>Oryzoideae</taxon>
        <taxon>Oryzeae</taxon>
        <taxon>Oryzinae</taxon>
        <taxon>Oryza</taxon>
    </lineage>
</organism>
<dbReference type="EnsemblPlants" id="OBART07G12390.1">
    <property type="protein sequence ID" value="OBART07G12390.1"/>
    <property type="gene ID" value="OBART07G12390"/>
</dbReference>
<sequence length="109" mass="11675">MSASVGAVFLLEGILAFPFLRVKPCSGVRTDVVWHCDATLLVGGFVLRTLRYFVCGVLLGSRSCSYELGNDDLCPSVVLSQVFVCSSCGFCSVCPFKLCLCEVFGPGFS</sequence>
<proteinExistence type="predicted"/>
<accession>A0A0D3GQB3</accession>